<protein>
    <submittedName>
        <fullName evidence="1">Uncharacterized protein</fullName>
    </submittedName>
</protein>
<organism evidence="1 2">
    <name type="scientific">Echinostoma caproni</name>
    <dbReference type="NCBI Taxonomy" id="27848"/>
    <lineage>
        <taxon>Eukaryota</taxon>
        <taxon>Metazoa</taxon>
        <taxon>Spiralia</taxon>
        <taxon>Lophotrochozoa</taxon>
        <taxon>Platyhelminthes</taxon>
        <taxon>Trematoda</taxon>
        <taxon>Digenea</taxon>
        <taxon>Plagiorchiida</taxon>
        <taxon>Echinostomata</taxon>
        <taxon>Echinostomatoidea</taxon>
        <taxon>Echinostomatidae</taxon>
        <taxon>Echinostoma</taxon>
    </lineage>
</organism>
<proteinExistence type="predicted"/>
<sequence length="346" mass="38836">MGRPGYYRGVSSRYLPFITAALTLEFALISESRMRRLDQGNLIKLTAVVLIVEHSLIASYWEDGRLCADGAYQFTHAEPDPQLVYRATQIYNARAVRFGLDQSVTQLLLATKQSWWETGTYVHRSRPHLAPTYLREAIRSCGLDESCDEHLSIVDCIGRWASTLKILSLLGIRTRDHLSLWSASKLLVSNKLQRTLCPAGNPVLSFCMITFHIVENSVVWGTDELVDIVRRTFAVHNHICGARSAAYHASAAYLTGETEDMHELAPPGSLLLAVHLIQRCLPENKCLNVRSFSWFQLVSKQPLDSNIQITGVIDVSEEAENTLERLGNEIGAMENPLGFCFIDVMR</sequence>
<dbReference type="EMBL" id="UZAN01043085">
    <property type="protein sequence ID" value="VDP77525.1"/>
    <property type="molecule type" value="Genomic_DNA"/>
</dbReference>
<dbReference type="Proteomes" id="UP000272942">
    <property type="component" value="Unassembled WGS sequence"/>
</dbReference>
<evidence type="ECO:0000313" key="2">
    <source>
        <dbReference type="Proteomes" id="UP000272942"/>
    </source>
</evidence>
<dbReference type="OrthoDB" id="6269477at2759"/>
<gene>
    <name evidence="1" type="ORF">ECPE_LOCUS6142</name>
</gene>
<accession>A0A3P8HHI1</accession>
<name>A0A3P8HHI1_9TREM</name>
<evidence type="ECO:0000313" key="1">
    <source>
        <dbReference type="EMBL" id="VDP77525.1"/>
    </source>
</evidence>
<dbReference type="AlphaFoldDB" id="A0A3P8HHI1"/>
<reference evidence="1 2" key="1">
    <citation type="submission" date="2018-11" db="EMBL/GenBank/DDBJ databases">
        <authorList>
            <consortium name="Pathogen Informatics"/>
        </authorList>
    </citation>
    <scope>NUCLEOTIDE SEQUENCE [LARGE SCALE GENOMIC DNA]</scope>
    <source>
        <strain evidence="1 2">Egypt</strain>
    </source>
</reference>
<keyword evidence="2" id="KW-1185">Reference proteome</keyword>